<dbReference type="WBParaSite" id="Csp11.Scaffold485.g1945.t1">
    <property type="protein sequence ID" value="Csp11.Scaffold485.g1945.t1"/>
    <property type="gene ID" value="Csp11.Scaffold485.g1945"/>
</dbReference>
<feature type="region of interest" description="Disordered" evidence="1">
    <location>
        <begin position="22"/>
        <end position="77"/>
    </location>
</feature>
<feature type="signal peptide" evidence="2">
    <location>
        <begin position="1"/>
        <end position="19"/>
    </location>
</feature>
<keyword evidence="3" id="KW-1185">Reference proteome</keyword>
<organism evidence="3 4">
    <name type="scientific">Caenorhabditis tropicalis</name>
    <dbReference type="NCBI Taxonomy" id="1561998"/>
    <lineage>
        <taxon>Eukaryota</taxon>
        <taxon>Metazoa</taxon>
        <taxon>Ecdysozoa</taxon>
        <taxon>Nematoda</taxon>
        <taxon>Chromadorea</taxon>
        <taxon>Rhabditida</taxon>
        <taxon>Rhabditina</taxon>
        <taxon>Rhabditomorpha</taxon>
        <taxon>Rhabditoidea</taxon>
        <taxon>Rhabditidae</taxon>
        <taxon>Peloderinae</taxon>
        <taxon>Caenorhabditis</taxon>
    </lineage>
</organism>
<name>A0A1I7T322_9PELO</name>
<evidence type="ECO:0000313" key="3">
    <source>
        <dbReference type="Proteomes" id="UP000095282"/>
    </source>
</evidence>
<evidence type="ECO:0000313" key="4">
    <source>
        <dbReference type="WBParaSite" id="Csp11.Scaffold485.g1945.t1"/>
    </source>
</evidence>
<reference evidence="4" key="1">
    <citation type="submission" date="2016-11" db="UniProtKB">
        <authorList>
            <consortium name="WormBaseParasite"/>
        </authorList>
    </citation>
    <scope>IDENTIFICATION</scope>
</reference>
<dbReference type="eggNOG" id="ENOG502TFTX">
    <property type="taxonomic scope" value="Eukaryota"/>
</dbReference>
<protein>
    <submittedName>
        <fullName evidence="4">Uncharacterized protein</fullName>
    </submittedName>
</protein>
<evidence type="ECO:0000256" key="2">
    <source>
        <dbReference type="SAM" id="SignalP"/>
    </source>
</evidence>
<dbReference type="STRING" id="1561998.A0A1I7T322"/>
<dbReference type="SUPFAM" id="SSF69989">
    <property type="entry name" value="C-terminal domain of PLC-beta"/>
    <property type="match status" value="1"/>
</dbReference>
<dbReference type="PANTHER" id="PTHR36937:SF4">
    <property type="entry name" value="SECRETED PROTEIN"/>
    <property type="match status" value="1"/>
</dbReference>
<sequence length="438" mass="49195">MLRQFILIFVFSILWRIEARPQNGGDPIPISKDATSGRPVYNHSPSEFARGQIETTTTHKPKRRHRHRQPNHDDAYEKQMDEWRQQRKEANKARQAQYDQYYQDYFDRMKQYAINTHISRYNQLLAQQEKEKQRFAQNMEEFGLRSSALGVDRADIGDSEISQRPSSPFGGITDKSQLEQKAKAADVRGMTIVKRPPSAVEPRPEDIDVHRKALHLEALCNRFLPTVRKHCFGGNKTEEKYGNKCKGYFHDCQRFLPKSDPLYNIAYAFNSNVGLNLGTWSVKGIPYYPINEEGAIGAGREMNIPFGSWGGGYSDHIGVRDYWSQYQEIGANWYEGKYGYKSGWGVPLVQSLGIEGDTHAVVSVPLKPGEAGKPIGVDVGGGVGPYYQQNQHVGVDYLNGQVGTNFGVGVPMAGVGVNTGVGVSFPGVNDVFGKKKRK</sequence>
<dbReference type="PANTHER" id="PTHR36937">
    <property type="entry name" value="PROTEIN CBG20935-RELATED"/>
    <property type="match status" value="1"/>
</dbReference>
<accession>A0A1I7T322</accession>
<dbReference type="Proteomes" id="UP000095282">
    <property type="component" value="Unplaced"/>
</dbReference>
<evidence type="ECO:0000256" key="1">
    <source>
        <dbReference type="SAM" id="MobiDB-lite"/>
    </source>
</evidence>
<proteinExistence type="predicted"/>
<dbReference type="AlphaFoldDB" id="A0A1I7T322"/>
<feature type="chain" id="PRO_5009306993" evidence="2">
    <location>
        <begin position="20"/>
        <end position="438"/>
    </location>
</feature>
<feature type="compositionally biased region" description="Basic residues" evidence="1">
    <location>
        <begin position="59"/>
        <end position="69"/>
    </location>
</feature>
<keyword evidence="2" id="KW-0732">Signal</keyword>